<dbReference type="Proteomes" id="UP001419268">
    <property type="component" value="Unassembled WGS sequence"/>
</dbReference>
<keyword evidence="2" id="KW-1185">Reference proteome</keyword>
<evidence type="ECO:0000313" key="2">
    <source>
        <dbReference type="Proteomes" id="UP001419268"/>
    </source>
</evidence>
<protein>
    <submittedName>
        <fullName evidence="1">Uncharacterized protein</fullName>
    </submittedName>
</protein>
<name>A0AAP0JVS5_9MAGN</name>
<accession>A0AAP0JVS5</accession>
<gene>
    <name evidence="1" type="ORF">Scep_010807</name>
</gene>
<proteinExistence type="predicted"/>
<sequence length="55" mass="6096">MIPRKAKCKAFPCNVVEIPVSVTEKGCIFRRNGVPNIISCFNPLIIIKDNGIQIP</sequence>
<reference evidence="1 2" key="1">
    <citation type="submission" date="2024-01" db="EMBL/GenBank/DDBJ databases">
        <title>Genome assemblies of Stephania.</title>
        <authorList>
            <person name="Yang L."/>
        </authorList>
    </citation>
    <scope>NUCLEOTIDE SEQUENCE [LARGE SCALE GENOMIC DNA]</scope>
    <source>
        <strain evidence="1">JXDWG</strain>
        <tissue evidence="1">Leaf</tissue>
    </source>
</reference>
<evidence type="ECO:0000313" key="1">
    <source>
        <dbReference type="EMBL" id="KAK9141126.1"/>
    </source>
</evidence>
<dbReference type="AlphaFoldDB" id="A0AAP0JVS5"/>
<dbReference type="EMBL" id="JBBNAG010000004">
    <property type="protein sequence ID" value="KAK9141126.1"/>
    <property type="molecule type" value="Genomic_DNA"/>
</dbReference>
<comment type="caution">
    <text evidence="1">The sequence shown here is derived from an EMBL/GenBank/DDBJ whole genome shotgun (WGS) entry which is preliminary data.</text>
</comment>
<organism evidence="1 2">
    <name type="scientific">Stephania cephalantha</name>
    <dbReference type="NCBI Taxonomy" id="152367"/>
    <lineage>
        <taxon>Eukaryota</taxon>
        <taxon>Viridiplantae</taxon>
        <taxon>Streptophyta</taxon>
        <taxon>Embryophyta</taxon>
        <taxon>Tracheophyta</taxon>
        <taxon>Spermatophyta</taxon>
        <taxon>Magnoliopsida</taxon>
        <taxon>Ranunculales</taxon>
        <taxon>Menispermaceae</taxon>
        <taxon>Menispermoideae</taxon>
        <taxon>Cissampelideae</taxon>
        <taxon>Stephania</taxon>
    </lineage>
</organism>